<reference evidence="1 2" key="1">
    <citation type="submission" date="2018-11" db="EMBL/GenBank/DDBJ databases">
        <authorList>
            <consortium name="Pathogen Informatics"/>
        </authorList>
    </citation>
    <scope>NUCLEOTIDE SEQUENCE [LARGE SCALE GENOMIC DNA]</scope>
</reference>
<evidence type="ECO:0000313" key="3">
    <source>
        <dbReference type="WBParaSite" id="HPBE_0002023901-mRNA-1"/>
    </source>
</evidence>
<dbReference type="EMBL" id="UZAH01031981">
    <property type="protein sequence ID" value="VDP18934.1"/>
    <property type="molecule type" value="Genomic_DNA"/>
</dbReference>
<name>A0A183GDC7_HELPZ</name>
<sequence>MEPTYLLYETRRLLQWRSFLSLRHTSGETLPWLSTILHKNTRSQSVYFSMISYSADPTETEPSTQCRIGNEGNLSSIPGGCLSLIGQLTIDHNSSPFDFWKLYNVTAIFGQLMVRNASIKGLSMLWQLRQIVNLARTFGILLIFEYFPYQEVAKMLE</sequence>
<evidence type="ECO:0000313" key="2">
    <source>
        <dbReference type="Proteomes" id="UP000050761"/>
    </source>
</evidence>
<dbReference type="SUPFAM" id="SSF52058">
    <property type="entry name" value="L domain-like"/>
    <property type="match status" value="1"/>
</dbReference>
<protein>
    <submittedName>
        <fullName evidence="3">Transmembrane protein</fullName>
    </submittedName>
</protein>
<dbReference type="AlphaFoldDB" id="A0A183GDC7"/>
<dbReference type="PANTHER" id="PTHR21662:SF59">
    <property type="entry name" value="RECEPTOR PROTEIN-TYROSINE KINASE"/>
    <property type="match status" value="1"/>
</dbReference>
<organism evidence="2 3">
    <name type="scientific">Heligmosomoides polygyrus</name>
    <name type="common">Parasitic roundworm</name>
    <dbReference type="NCBI Taxonomy" id="6339"/>
    <lineage>
        <taxon>Eukaryota</taxon>
        <taxon>Metazoa</taxon>
        <taxon>Ecdysozoa</taxon>
        <taxon>Nematoda</taxon>
        <taxon>Chromadorea</taxon>
        <taxon>Rhabditida</taxon>
        <taxon>Rhabditina</taxon>
        <taxon>Rhabditomorpha</taxon>
        <taxon>Strongyloidea</taxon>
        <taxon>Heligmosomidae</taxon>
        <taxon>Heligmosomoides</taxon>
    </lineage>
</organism>
<dbReference type="InterPro" id="IPR053079">
    <property type="entry name" value="SPS2_domain"/>
</dbReference>
<reference evidence="3" key="2">
    <citation type="submission" date="2019-09" db="UniProtKB">
        <authorList>
            <consortium name="WormBaseParasite"/>
        </authorList>
    </citation>
    <scope>IDENTIFICATION</scope>
</reference>
<keyword evidence="2" id="KW-1185">Reference proteome</keyword>
<dbReference type="WBParaSite" id="HPBE_0002023901-mRNA-1">
    <property type="protein sequence ID" value="HPBE_0002023901-mRNA-1"/>
    <property type="gene ID" value="HPBE_0002023901"/>
</dbReference>
<dbReference type="Proteomes" id="UP000050761">
    <property type="component" value="Unassembled WGS sequence"/>
</dbReference>
<accession>A0A3P8CHS3</accession>
<gene>
    <name evidence="1" type="ORF">HPBE_LOCUS20238</name>
</gene>
<accession>A0A183GDC7</accession>
<evidence type="ECO:0000313" key="1">
    <source>
        <dbReference type="EMBL" id="VDP18934.1"/>
    </source>
</evidence>
<proteinExistence type="predicted"/>
<dbReference type="OrthoDB" id="5868504at2759"/>
<dbReference type="PANTHER" id="PTHR21662">
    <property type="entry name" value="RECEPTOR PROTEIN-TYROSINE KINASE"/>
    <property type="match status" value="1"/>
</dbReference>